<dbReference type="SUPFAM" id="SSF46785">
    <property type="entry name" value="Winged helix' DNA-binding domain"/>
    <property type="match status" value="1"/>
</dbReference>
<dbReference type="EMBL" id="QCXX01000001">
    <property type="protein sequence ID" value="PUV25614.1"/>
    <property type="molecule type" value="Genomic_DNA"/>
</dbReference>
<sequence>MACCIHVVTQLSIADILLKGPKTLAELAAEAQSDAKSLSRLLRAVTSVGIFTEKEDGTFELE</sequence>
<dbReference type="InterPro" id="IPR036388">
    <property type="entry name" value="WH-like_DNA-bd_sf"/>
</dbReference>
<dbReference type="InterPro" id="IPR016461">
    <property type="entry name" value="COMT-like"/>
</dbReference>
<keyword evidence="3" id="KW-1185">Reference proteome</keyword>
<evidence type="ECO:0000313" key="3">
    <source>
        <dbReference type="Proteomes" id="UP000250831"/>
    </source>
</evidence>
<dbReference type="InterPro" id="IPR036390">
    <property type="entry name" value="WH_DNA-bd_sf"/>
</dbReference>
<dbReference type="Pfam" id="PF08100">
    <property type="entry name" value="Dimerisation"/>
    <property type="match status" value="1"/>
</dbReference>
<comment type="caution">
    <text evidence="2">The sequence shown here is derived from an EMBL/GenBank/DDBJ whole genome shotgun (WGS) entry which is preliminary data.</text>
</comment>
<proteinExistence type="predicted"/>
<dbReference type="GO" id="GO:0046983">
    <property type="term" value="F:protein dimerization activity"/>
    <property type="evidence" value="ECO:0007669"/>
    <property type="project" value="InterPro"/>
</dbReference>
<evidence type="ECO:0000259" key="1">
    <source>
        <dbReference type="Pfam" id="PF08100"/>
    </source>
</evidence>
<dbReference type="Gene3D" id="1.10.10.10">
    <property type="entry name" value="Winged helix-like DNA-binding domain superfamily/Winged helix DNA-binding domain"/>
    <property type="match status" value="1"/>
</dbReference>
<dbReference type="PROSITE" id="PS51683">
    <property type="entry name" value="SAM_OMT_II"/>
    <property type="match status" value="1"/>
</dbReference>
<name>A0A363NXS6_9SPHI</name>
<reference evidence="2 3" key="1">
    <citation type="submission" date="2018-04" db="EMBL/GenBank/DDBJ databases">
        <title>Sphingobacterium sp. M46 Genome.</title>
        <authorList>
            <person name="Cheng J."/>
            <person name="Li Y."/>
        </authorList>
    </citation>
    <scope>NUCLEOTIDE SEQUENCE [LARGE SCALE GENOMIC DNA]</scope>
    <source>
        <strain evidence="2 3">M46</strain>
    </source>
</reference>
<feature type="domain" description="O-methyltransferase dimerisation" evidence="1">
    <location>
        <begin position="4"/>
        <end position="55"/>
    </location>
</feature>
<dbReference type="Proteomes" id="UP000250831">
    <property type="component" value="Unassembled WGS sequence"/>
</dbReference>
<dbReference type="InterPro" id="IPR012967">
    <property type="entry name" value="COMT_dimerisation"/>
</dbReference>
<accession>A0A363NXS6</accession>
<gene>
    <name evidence="2" type="ORF">DCO56_01110</name>
</gene>
<protein>
    <recommendedName>
        <fullName evidence="1">O-methyltransferase dimerisation domain-containing protein</fullName>
    </recommendedName>
</protein>
<organism evidence="2 3">
    <name type="scientific">Sphingobacterium athyrii</name>
    <dbReference type="NCBI Taxonomy" id="2152717"/>
    <lineage>
        <taxon>Bacteria</taxon>
        <taxon>Pseudomonadati</taxon>
        <taxon>Bacteroidota</taxon>
        <taxon>Sphingobacteriia</taxon>
        <taxon>Sphingobacteriales</taxon>
        <taxon>Sphingobacteriaceae</taxon>
        <taxon>Sphingobacterium</taxon>
    </lineage>
</organism>
<dbReference type="AlphaFoldDB" id="A0A363NXS6"/>
<dbReference type="RefSeq" id="WP_108631935.1">
    <property type="nucleotide sequence ID" value="NZ_QCXX01000001.1"/>
</dbReference>
<dbReference type="GO" id="GO:0008168">
    <property type="term" value="F:methyltransferase activity"/>
    <property type="evidence" value="ECO:0007669"/>
    <property type="project" value="InterPro"/>
</dbReference>
<evidence type="ECO:0000313" key="2">
    <source>
        <dbReference type="EMBL" id="PUV25614.1"/>
    </source>
</evidence>